<protein>
    <submittedName>
        <fullName evidence="4">Ferrichrome ABC transporter substrate-binding protein</fullName>
    </submittedName>
</protein>
<dbReference type="Gene3D" id="3.40.50.1980">
    <property type="entry name" value="Nitrogenase molybdenum iron protein domain"/>
    <property type="match status" value="2"/>
</dbReference>
<dbReference type="RefSeq" id="WP_076133583.1">
    <property type="nucleotide sequence ID" value="NZ_CP021965.1"/>
</dbReference>
<comment type="similarity">
    <text evidence="1">Belongs to the bacterial solute-binding protein 8 family.</text>
</comment>
<dbReference type="EMBL" id="CP021965">
    <property type="protein sequence ID" value="AWV33019.1"/>
    <property type="molecule type" value="Genomic_DNA"/>
</dbReference>
<keyword evidence="2" id="KW-0732">Signal</keyword>
<dbReference type="Pfam" id="PF01497">
    <property type="entry name" value="Peripla_BP_2"/>
    <property type="match status" value="1"/>
</dbReference>
<evidence type="ECO:0000313" key="4">
    <source>
        <dbReference type="EMBL" id="AWV33019.1"/>
    </source>
</evidence>
<dbReference type="EMBL" id="MPTO01000003">
    <property type="protein sequence ID" value="OME23598.1"/>
    <property type="molecule type" value="Genomic_DNA"/>
</dbReference>
<dbReference type="PROSITE" id="PS51257">
    <property type="entry name" value="PROKAR_LIPOPROTEIN"/>
    <property type="match status" value="1"/>
</dbReference>
<dbReference type="InterPro" id="IPR050902">
    <property type="entry name" value="ABC_Transporter_SBP"/>
</dbReference>
<dbReference type="InterPro" id="IPR002491">
    <property type="entry name" value="ABC_transptr_periplasmic_BD"/>
</dbReference>
<organism evidence="4 7">
    <name type="scientific">Paenibacillus odorifer</name>
    <dbReference type="NCBI Taxonomy" id="189426"/>
    <lineage>
        <taxon>Bacteria</taxon>
        <taxon>Bacillati</taxon>
        <taxon>Bacillota</taxon>
        <taxon>Bacilli</taxon>
        <taxon>Bacillales</taxon>
        <taxon>Paenibacillaceae</taxon>
        <taxon>Paenibacillus</taxon>
    </lineage>
</organism>
<reference evidence="4 7" key="2">
    <citation type="submission" date="2017-06" db="EMBL/GenBank/DDBJ databases">
        <title>Complete genome sequence of Paenibacillus odorifer CBA7130.</title>
        <authorList>
            <person name="Nam Y.-D."/>
            <person name="Kang J."/>
            <person name="Chung W.-H."/>
        </authorList>
    </citation>
    <scope>NUCLEOTIDE SEQUENCE [LARGE SCALE GENOMIC DNA]</scope>
    <source>
        <strain evidence="4 7">CBA7130</strain>
    </source>
</reference>
<evidence type="ECO:0000313" key="7">
    <source>
        <dbReference type="Proteomes" id="UP000249163"/>
    </source>
</evidence>
<dbReference type="PROSITE" id="PS50983">
    <property type="entry name" value="FE_B12_PBP"/>
    <property type="match status" value="1"/>
</dbReference>
<evidence type="ECO:0000256" key="2">
    <source>
        <dbReference type="SAM" id="SignalP"/>
    </source>
</evidence>
<reference evidence="5 6" key="1">
    <citation type="submission" date="2016-10" db="EMBL/GenBank/DDBJ databases">
        <title>Paenibacillus species isolates.</title>
        <authorList>
            <person name="Beno S.M."/>
        </authorList>
    </citation>
    <scope>NUCLEOTIDE SEQUENCE [LARGE SCALE GENOMIC DNA]</scope>
    <source>
        <strain evidence="5 6">FSL H7-0918</strain>
    </source>
</reference>
<feature type="domain" description="Fe/B12 periplasmic-binding" evidence="3">
    <location>
        <begin position="89"/>
        <end position="345"/>
    </location>
</feature>
<dbReference type="Proteomes" id="UP000249163">
    <property type="component" value="Chromosome"/>
</dbReference>
<dbReference type="SUPFAM" id="SSF53807">
    <property type="entry name" value="Helical backbone' metal receptor"/>
    <property type="match status" value="1"/>
</dbReference>
<accession>A0AAD0KIA6</accession>
<dbReference type="PANTHER" id="PTHR30535:SF36">
    <property type="entry name" value="HIGH-AFFINITY HEME UPTAKE SYSTEM PROTEIN ISDE"/>
    <property type="match status" value="1"/>
</dbReference>
<name>A0AAD0KIA6_9BACL</name>
<evidence type="ECO:0000313" key="5">
    <source>
        <dbReference type="EMBL" id="OME23598.1"/>
    </source>
</evidence>
<evidence type="ECO:0000259" key="3">
    <source>
        <dbReference type="PROSITE" id="PS50983"/>
    </source>
</evidence>
<feature type="chain" id="PRO_5041945553" evidence="2">
    <location>
        <begin position="26"/>
        <end position="345"/>
    </location>
</feature>
<evidence type="ECO:0000313" key="6">
    <source>
        <dbReference type="Proteomes" id="UP000187323"/>
    </source>
</evidence>
<gene>
    <name evidence="5" type="ORF">BSK47_03865</name>
    <name evidence="4" type="ORF">CD191_10540</name>
</gene>
<feature type="signal peptide" evidence="2">
    <location>
        <begin position="1"/>
        <end position="25"/>
    </location>
</feature>
<proteinExistence type="inferred from homology"/>
<dbReference type="GO" id="GO:0071281">
    <property type="term" value="P:cellular response to iron ion"/>
    <property type="evidence" value="ECO:0007669"/>
    <property type="project" value="TreeGrafter"/>
</dbReference>
<dbReference type="Proteomes" id="UP000187323">
    <property type="component" value="Unassembled WGS sequence"/>
</dbReference>
<evidence type="ECO:0000256" key="1">
    <source>
        <dbReference type="ARBA" id="ARBA00008814"/>
    </source>
</evidence>
<sequence length="345" mass="37335">MKKLLVLLVIAVLTAMTACSSTNTADNPKNEAVTNTTANESKEANAANTTEVANTSEAAGKVYSLENDGVDETLFNEALSQFPATAPERIVTTSVPLTEMLYLLGITPVGVPTSTNPIPADFETIDRIGSPMAPDLEVVTKLEPDLLLGAESLRSTLDKSLEGIDLQKAYLRTESFEDLKLSLKVLGTYFNKKDEMNAALTKILDKENELSQLAEGKELPSVLLVIGTADSFMVMSEKSYLGSLVKKLGADNIATSVLQVTDTYSPINMENIVAADPDIILVLASGDHGATEDKFKKEIEKNETWTKLSAYANNKINILDYSVFGVTSIINAETALTEIAKYFYE</sequence>
<dbReference type="AlphaFoldDB" id="A0AAD0KIA6"/>
<dbReference type="PANTHER" id="PTHR30535">
    <property type="entry name" value="VITAMIN B12-BINDING PROTEIN"/>
    <property type="match status" value="1"/>
</dbReference>